<keyword evidence="2" id="KW-0479">Metal-binding</keyword>
<dbReference type="GO" id="GO:0051539">
    <property type="term" value="F:4 iron, 4 sulfur cluster binding"/>
    <property type="evidence" value="ECO:0007669"/>
    <property type="project" value="UniProtKB-KW"/>
</dbReference>
<accession>X1RJ93</accession>
<proteinExistence type="predicted"/>
<dbReference type="InterPro" id="IPR039650">
    <property type="entry name" value="HdrA-like"/>
</dbReference>
<dbReference type="GO" id="GO:0016491">
    <property type="term" value="F:oxidoreductase activity"/>
    <property type="evidence" value="ECO:0007669"/>
    <property type="project" value="UniProtKB-KW"/>
</dbReference>
<keyword evidence="1" id="KW-0004">4Fe-4S</keyword>
<keyword evidence="3" id="KW-0560">Oxidoreductase</keyword>
<dbReference type="SUPFAM" id="SSF51905">
    <property type="entry name" value="FAD/NAD(P)-binding domain"/>
    <property type="match status" value="1"/>
</dbReference>
<dbReference type="GO" id="GO:0046872">
    <property type="term" value="F:metal ion binding"/>
    <property type="evidence" value="ECO:0007669"/>
    <property type="project" value="UniProtKB-KW"/>
</dbReference>
<evidence type="ECO:0000256" key="4">
    <source>
        <dbReference type="ARBA" id="ARBA00023004"/>
    </source>
</evidence>
<feature type="non-terminal residue" evidence="6">
    <location>
        <position position="294"/>
    </location>
</feature>
<feature type="non-terminal residue" evidence="6">
    <location>
        <position position="1"/>
    </location>
</feature>
<evidence type="ECO:0000256" key="5">
    <source>
        <dbReference type="ARBA" id="ARBA00023014"/>
    </source>
</evidence>
<dbReference type="Gene3D" id="3.50.50.60">
    <property type="entry name" value="FAD/NAD(P)-binding domain"/>
    <property type="match status" value="1"/>
</dbReference>
<protein>
    <submittedName>
        <fullName evidence="6">Uncharacterized protein</fullName>
    </submittedName>
</protein>
<comment type="caution">
    <text evidence="6">The sequence shown here is derived from an EMBL/GenBank/DDBJ whole genome shotgun (WGS) entry which is preliminary data.</text>
</comment>
<dbReference type="Pfam" id="PF12831">
    <property type="entry name" value="FAD_oxidored"/>
    <property type="match status" value="1"/>
</dbReference>
<dbReference type="AlphaFoldDB" id="X1RJ93"/>
<dbReference type="PANTHER" id="PTHR43498">
    <property type="entry name" value="FERREDOXIN:COB-COM HETERODISULFIDE REDUCTASE SUBUNIT A"/>
    <property type="match status" value="1"/>
</dbReference>
<sequence>CLDIYIIKNMKNKIGVYICHCGGNISDYVNINKVKEAVKNEQGVFLVKDMMFACADSAQKEIIQDIQENNLDAMVVASCSPKLHLFTFRYVAEKAELNCHNYVQVNLREQCSWAHSDKPDRATTKGIALVRAGIAKVRYSEDLEQIKISSLNVVAIIGAGVSGMRAAIELADMGTNVYLFEKDFFVGGRIPQMQELFQTDEKGKEIVEKLYNEIKKRANITVFTGAEFESISGNVGNFEVKVKIKPRYIIPDCDKKKLNEVIDKCTNEAPDEFNFGLTKRKAIYKNYENALPDT</sequence>
<keyword evidence="5" id="KW-0411">Iron-sulfur</keyword>
<evidence type="ECO:0000313" key="6">
    <source>
        <dbReference type="EMBL" id="GAI80827.1"/>
    </source>
</evidence>
<gene>
    <name evidence="6" type="ORF">S12H4_26230</name>
</gene>
<reference evidence="6" key="1">
    <citation type="journal article" date="2014" name="Front. Microbiol.">
        <title>High frequency of phylogenetically diverse reductive dehalogenase-homologous genes in deep subseafloor sedimentary metagenomes.</title>
        <authorList>
            <person name="Kawai M."/>
            <person name="Futagami T."/>
            <person name="Toyoda A."/>
            <person name="Takaki Y."/>
            <person name="Nishi S."/>
            <person name="Hori S."/>
            <person name="Arai W."/>
            <person name="Tsubouchi T."/>
            <person name="Morono Y."/>
            <person name="Uchiyama I."/>
            <person name="Ito T."/>
            <person name="Fujiyama A."/>
            <person name="Inagaki F."/>
            <person name="Takami H."/>
        </authorList>
    </citation>
    <scope>NUCLEOTIDE SEQUENCE</scope>
    <source>
        <strain evidence="6">Expedition CK06-06</strain>
    </source>
</reference>
<dbReference type="InterPro" id="IPR036188">
    <property type="entry name" value="FAD/NAD-bd_sf"/>
</dbReference>
<organism evidence="6">
    <name type="scientific">marine sediment metagenome</name>
    <dbReference type="NCBI Taxonomy" id="412755"/>
    <lineage>
        <taxon>unclassified sequences</taxon>
        <taxon>metagenomes</taxon>
        <taxon>ecological metagenomes</taxon>
    </lineage>
</organism>
<keyword evidence="4" id="KW-0408">Iron</keyword>
<evidence type="ECO:0000256" key="2">
    <source>
        <dbReference type="ARBA" id="ARBA00022723"/>
    </source>
</evidence>
<name>X1RJ93_9ZZZZ</name>
<dbReference type="PANTHER" id="PTHR43498:SF1">
    <property type="entry name" value="COB--COM HETERODISULFIDE REDUCTASE IRON-SULFUR SUBUNIT A"/>
    <property type="match status" value="1"/>
</dbReference>
<evidence type="ECO:0000256" key="3">
    <source>
        <dbReference type="ARBA" id="ARBA00023002"/>
    </source>
</evidence>
<dbReference type="EMBL" id="BARW01014862">
    <property type="protein sequence ID" value="GAI80827.1"/>
    <property type="molecule type" value="Genomic_DNA"/>
</dbReference>
<evidence type="ECO:0000256" key="1">
    <source>
        <dbReference type="ARBA" id="ARBA00022485"/>
    </source>
</evidence>